<comment type="caution">
    <text evidence="3">The sequence shown here is derived from an EMBL/GenBank/DDBJ whole genome shotgun (WGS) entry which is preliminary data.</text>
</comment>
<dbReference type="Proteomes" id="UP001172055">
    <property type="component" value="Unassembled WGS sequence"/>
</dbReference>
<dbReference type="EMBL" id="JAUJWV010000004">
    <property type="protein sequence ID" value="MDN7243533.1"/>
    <property type="molecule type" value="Genomic_DNA"/>
</dbReference>
<dbReference type="RefSeq" id="WP_301724943.1">
    <property type="nucleotide sequence ID" value="NZ_JAUJWV010000004.1"/>
</dbReference>
<sequence length="371" mass="43374">MREAWHTNNKKTYIIPQDLTKEEIENHKQIAKKGTFLCPYCKAKLYVKSGEIHGNYFSHLHSESCEESKKSDARHSQYEKQKKSDSSRHPQILAMMFDELDVLSKVYPHLSNSYGYLNPEFTKFIPDISLKINEHIYAITIVTNITSLTDATKAKNIEKQREYYTALGYDPLFFIERSNLGIDIDKQSLVLWASEKEALTIQNADENWMSFLSNLAPVNELQEVLNLPYTDLNVKSIMYITPADQEIAIEAFHVVEHPNTSPVKVHFLSKPYKLNFSQAFKLANDILTLANLQIELENQSKYSEKFRQAKHIYQEEQKEKEQQVKIDTEHKRKSAEEKSRIYREGFKNNTYNTLDKENKVDRLKKMFNSNK</sequence>
<keyword evidence="4" id="KW-1185">Reference proteome</keyword>
<proteinExistence type="predicted"/>
<name>A0ABT8N725_9BACL</name>
<evidence type="ECO:0000313" key="4">
    <source>
        <dbReference type="Proteomes" id="UP001172055"/>
    </source>
</evidence>
<feature type="region of interest" description="Disordered" evidence="1">
    <location>
        <begin position="318"/>
        <end position="338"/>
    </location>
</feature>
<evidence type="ECO:0000259" key="2">
    <source>
        <dbReference type="Pfam" id="PF25164"/>
    </source>
</evidence>
<reference evidence="3 4" key="1">
    <citation type="submission" date="2023-06" db="EMBL/GenBank/DDBJ databases">
        <title>Novel species in genus Planococcus.</title>
        <authorList>
            <person name="Ning S."/>
        </authorList>
    </citation>
    <scope>NUCLEOTIDE SEQUENCE [LARGE SCALE GENOMIC DNA]</scope>
    <source>
        <strain evidence="3 4">N028</strain>
    </source>
</reference>
<dbReference type="InterPro" id="IPR057253">
    <property type="entry name" value="CoiA-like_N"/>
</dbReference>
<evidence type="ECO:0000256" key="1">
    <source>
        <dbReference type="SAM" id="MobiDB-lite"/>
    </source>
</evidence>
<gene>
    <name evidence="3" type="ORF">QWY14_17220</name>
</gene>
<accession>A0ABT8N725</accession>
<organism evidence="3 4">
    <name type="scientific">Planococcus shixiaomingii</name>
    <dbReference type="NCBI Taxonomy" id="3058393"/>
    <lineage>
        <taxon>Bacteria</taxon>
        <taxon>Bacillati</taxon>
        <taxon>Bacillota</taxon>
        <taxon>Bacilli</taxon>
        <taxon>Bacillales</taxon>
        <taxon>Caryophanaceae</taxon>
        <taxon>Planococcus</taxon>
    </lineage>
</organism>
<protein>
    <submittedName>
        <fullName evidence="3">Competence protein CoiA family protein</fullName>
    </submittedName>
</protein>
<dbReference type="Pfam" id="PF25164">
    <property type="entry name" value="CoiA_N"/>
    <property type="match status" value="1"/>
</dbReference>
<evidence type="ECO:0000313" key="3">
    <source>
        <dbReference type="EMBL" id="MDN7243533.1"/>
    </source>
</evidence>
<feature type="domain" description="Competence protein CoiA-like N-terminal" evidence="2">
    <location>
        <begin position="20"/>
        <end position="66"/>
    </location>
</feature>